<proteinExistence type="predicted"/>
<dbReference type="EMBL" id="SHKL01000001">
    <property type="protein sequence ID" value="RZT87447.1"/>
    <property type="molecule type" value="Genomic_DNA"/>
</dbReference>
<gene>
    <name evidence="1" type="ORF">EV383_4371</name>
</gene>
<evidence type="ECO:0000313" key="1">
    <source>
        <dbReference type="EMBL" id="RZT87447.1"/>
    </source>
</evidence>
<dbReference type="Proteomes" id="UP000291591">
    <property type="component" value="Unassembled WGS sequence"/>
</dbReference>
<keyword evidence="2" id="KW-1185">Reference proteome</keyword>
<evidence type="ECO:0000313" key="2">
    <source>
        <dbReference type="Proteomes" id="UP000291591"/>
    </source>
</evidence>
<organism evidence="1 2">
    <name type="scientific">Pseudonocardia sediminis</name>
    <dbReference type="NCBI Taxonomy" id="1397368"/>
    <lineage>
        <taxon>Bacteria</taxon>
        <taxon>Bacillati</taxon>
        <taxon>Actinomycetota</taxon>
        <taxon>Actinomycetes</taxon>
        <taxon>Pseudonocardiales</taxon>
        <taxon>Pseudonocardiaceae</taxon>
        <taxon>Pseudonocardia</taxon>
    </lineage>
</organism>
<dbReference type="AlphaFoldDB" id="A0A4Q7UZ72"/>
<name>A0A4Q7UZ72_PSEST</name>
<sequence length="124" mass="13234">MSSTRTLSMQATAAVDLSGHRVVTPLPDGSVRYAASNRMLDRWAPLWLTAGAASAGGLVEVVTRGPIDEPSWSWTVGPVYLSEEGRLTQAAPSRPRFMFVAQVGTATSPTSVFVDRFQSVVLAP</sequence>
<reference evidence="1 2" key="1">
    <citation type="submission" date="2019-02" db="EMBL/GenBank/DDBJ databases">
        <title>Sequencing the genomes of 1000 actinobacteria strains.</title>
        <authorList>
            <person name="Klenk H.-P."/>
        </authorList>
    </citation>
    <scope>NUCLEOTIDE SEQUENCE [LARGE SCALE GENOMIC DNA]</scope>
    <source>
        <strain evidence="1 2">DSM 45779</strain>
    </source>
</reference>
<protein>
    <submittedName>
        <fullName evidence="1">Uncharacterized protein</fullName>
    </submittedName>
</protein>
<comment type="caution">
    <text evidence="1">The sequence shown here is derived from an EMBL/GenBank/DDBJ whole genome shotgun (WGS) entry which is preliminary data.</text>
</comment>
<accession>A0A4Q7UZ72</accession>